<dbReference type="EMBL" id="MU001639">
    <property type="protein sequence ID" value="KAF2480657.1"/>
    <property type="molecule type" value="Genomic_DNA"/>
</dbReference>
<dbReference type="OrthoDB" id="25408at2759"/>
<dbReference type="SUPFAM" id="SSF54427">
    <property type="entry name" value="NTF2-like"/>
    <property type="match status" value="1"/>
</dbReference>
<evidence type="ECO:0000313" key="2">
    <source>
        <dbReference type="EMBL" id="KAF2480657.1"/>
    </source>
</evidence>
<gene>
    <name evidence="2" type="ORF">BDY17DRAFT_326540</name>
</gene>
<organism evidence="2 3">
    <name type="scientific">Neohortaea acidophila</name>
    <dbReference type="NCBI Taxonomy" id="245834"/>
    <lineage>
        <taxon>Eukaryota</taxon>
        <taxon>Fungi</taxon>
        <taxon>Dikarya</taxon>
        <taxon>Ascomycota</taxon>
        <taxon>Pezizomycotina</taxon>
        <taxon>Dothideomycetes</taxon>
        <taxon>Dothideomycetidae</taxon>
        <taxon>Mycosphaerellales</taxon>
        <taxon>Teratosphaeriaceae</taxon>
        <taxon>Neohortaea</taxon>
    </lineage>
</organism>
<accession>A0A6A6PN27</accession>
<dbReference type="InterPro" id="IPR032710">
    <property type="entry name" value="NTF2-like_dom_sf"/>
</dbReference>
<dbReference type="PROSITE" id="PS50177">
    <property type="entry name" value="NTF2_DOMAIN"/>
    <property type="match status" value="1"/>
</dbReference>
<dbReference type="GO" id="GO:0006913">
    <property type="term" value="P:nucleocytoplasmic transport"/>
    <property type="evidence" value="ECO:0007669"/>
    <property type="project" value="InterPro"/>
</dbReference>
<evidence type="ECO:0000313" key="3">
    <source>
        <dbReference type="Proteomes" id="UP000799767"/>
    </source>
</evidence>
<keyword evidence="3" id="KW-1185">Reference proteome</keyword>
<dbReference type="InterPro" id="IPR045875">
    <property type="entry name" value="NTF2"/>
</dbReference>
<feature type="domain" description="NTF2" evidence="1">
    <location>
        <begin position="16"/>
        <end position="170"/>
    </location>
</feature>
<dbReference type="Gene3D" id="3.10.450.50">
    <property type="match status" value="1"/>
</dbReference>
<evidence type="ECO:0000259" key="1">
    <source>
        <dbReference type="PROSITE" id="PS50177"/>
    </source>
</evidence>
<dbReference type="AlphaFoldDB" id="A0A6A6PN27"/>
<dbReference type="Proteomes" id="UP000799767">
    <property type="component" value="Unassembled WGS sequence"/>
</dbReference>
<name>A0A6A6PN27_9PEZI</name>
<dbReference type="GeneID" id="54478532"/>
<dbReference type="PANTHER" id="PTHR12612">
    <property type="entry name" value="NUCLEAR TRANSPORT FACTOR 2"/>
    <property type="match status" value="1"/>
</dbReference>
<sequence length="172" mass="19337">MGTLTETDRTRVSTTAAESFVNDFYTSLNGSRGQIASFYVPSNDPSTGRVLPHISFNGEQLQDANVLQDRFQKQMPWTHFEPQSVNVHVLNPSVNPIDSSKVSKRELEQNMSFTVQVSGYVRLVERRDGPMRGFSDNFVLVPNQEEVGGRGTGKQGEGRKWLIQSQNLRFVV</sequence>
<dbReference type="InterPro" id="IPR018222">
    <property type="entry name" value="Nuclear_transport_factor_2_euk"/>
</dbReference>
<reference evidence="2" key="1">
    <citation type="journal article" date="2020" name="Stud. Mycol.">
        <title>101 Dothideomycetes genomes: a test case for predicting lifestyles and emergence of pathogens.</title>
        <authorList>
            <person name="Haridas S."/>
            <person name="Albert R."/>
            <person name="Binder M."/>
            <person name="Bloem J."/>
            <person name="Labutti K."/>
            <person name="Salamov A."/>
            <person name="Andreopoulos B."/>
            <person name="Baker S."/>
            <person name="Barry K."/>
            <person name="Bills G."/>
            <person name="Bluhm B."/>
            <person name="Cannon C."/>
            <person name="Castanera R."/>
            <person name="Culley D."/>
            <person name="Daum C."/>
            <person name="Ezra D."/>
            <person name="Gonzalez J."/>
            <person name="Henrissat B."/>
            <person name="Kuo A."/>
            <person name="Liang C."/>
            <person name="Lipzen A."/>
            <person name="Lutzoni F."/>
            <person name="Magnuson J."/>
            <person name="Mondo S."/>
            <person name="Nolan M."/>
            <person name="Ohm R."/>
            <person name="Pangilinan J."/>
            <person name="Park H.-J."/>
            <person name="Ramirez L."/>
            <person name="Alfaro M."/>
            <person name="Sun H."/>
            <person name="Tritt A."/>
            <person name="Yoshinaga Y."/>
            <person name="Zwiers L.-H."/>
            <person name="Turgeon B."/>
            <person name="Goodwin S."/>
            <person name="Spatafora J."/>
            <person name="Crous P."/>
            <person name="Grigoriev I."/>
        </authorList>
    </citation>
    <scope>NUCLEOTIDE SEQUENCE</scope>
    <source>
        <strain evidence="2">CBS 113389</strain>
    </source>
</reference>
<dbReference type="RefSeq" id="XP_033587227.1">
    <property type="nucleotide sequence ID" value="XM_033737530.1"/>
</dbReference>
<protein>
    <submittedName>
        <fullName evidence="2">Putative nuclear transport factor 2</fullName>
    </submittedName>
</protein>
<proteinExistence type="predicted"/>